<dbReference type="Pfam" id="PF19619">
    <property type="entry name" value="DUF6124"/>
    <property type="match status" value="1"/>
</dbReference>
<protein>
    <submittedName>
        <fullName evidence="1">Uncharacterized protein</fullName>
    </submittedName>
</protein>
<evidence type="ECO:0000313" key="1">
    <source>
        <dbReference type="EMBL" id="AHG39007.1"/>
    </source>
</evidence>
<evidence type="ECO:0000313" key="2">
    <source>
        <dbReference type="Proteomes" id="UP000019089"/>
    </source>
</evidence>
<accession>W0MKN4</accession>
<name>W0MKN4_PSESX</name>
<proteinExistence type="predicted"/>
<sequence length="54" mass="6025">MMHASELLRCAMTSAAEFSDSMTGTQRDMTLSIMHLMEMAKVILDWAIDKSGTE</sequence>
<dbReference type="KEGG" id="psyr:N018_01600"/>
<dbReference type="EMBL" id="CP007014">
    <property type="protein sequence ID" value="AHG39007.1"/>
    <property type="molecule type" value="Genomic_DNA"/>
</dbReference>
<reference evidence="1 2" key="1">
    <citation type="submission" date="2013-12" db="EMBL/GenBank/DDBJ databases">
        <title>Interactions Between Genome Architecture and Virulence Genes in Pseudomonas syringae, strain CC1557 as a model.</title>
        <authorList>
            <person name="Baltrus D."/>
            <person name="Hockett K."/>
            <person name="Karlsrud E."/>
            <person name="Dougherty K."/>
            <person name="Nishimura M."/>
        </authorList>
    </citation>
    <scope>NUCLEOTIDE SEQUENCE [LARGE SCALE GENOMIC DNA]</scope>
    <source>
        <strain evidence="1 2">CC1557</strain>
    </source>
</reference>
<dbReference type="AlphaFoldDB" id="W0MKN4"/>
<dbReference type="HOGENOM" id="CLU_135627_3_0_6"/>
<gene>
    <name evidence="1" type="ORF">N018_01600</name>
</gene>
<dbReference type="STRING" id="1357279.N018_01600"/>
<organism evidence="1 2">
    <name type="scientific">Pseudomonas syringae CC1557</name>
    <dbReference type="NCBI Taxonomy" id="1357279"/>
    <lineage>
        <taxon>Bacteria</taxon>
        <taxon>Pseudomonadati</taxon>
        <taxon>Pseudomonadota</taxon>
        <taxon>Gammaproteobacteria</taxon>
        <taxon>Pseudomonadales</taxon>
        <taxon>Pseudomonadaceae</taxon>
        <taxon>Pseudomonas</taxon>
        <taxon>Pseudomonas syringae</taxon>
    </lineage>
</organism>
<dbReference type="Proteomes" id="UP000019089">
    <property type="component" value="Chromosome"/>
</dbReference>